<dbReference type="Proteomes" id="UP001215216">
    <property type="component" value="Chromosome"/>
</dbReference>
<evidence type="ECO:0008006" key="3">
    <source>
        <dbReference type="Google" id="ProtNLM"/>
    </source>
</evidence>
<protein>
    <recommendedName>
        <fullName evidence="3">Glycosyl hydrolase</fullName>
    </recommendedName>
</protein>
<dbReference type="Gene3D" id="3.20.20.80">
    <property type="entry name" value="Glycosidases"/>
    <property type="match status" value="1"/>
</dbReference>
<name>A0ABY8FXA0_9ACTO</name>
<gene>
    <name evidence="1" type="ORF">P7079_06150</name>
</gene>
<evidence type="ECO:0000313" key="2">
    <source>
        <dbReference type="Proteomes" id="UP001215216"/>
    </source>
</evidence>
<reference evidence="1 2" key="1">
    <citation type="submission" date="2023-03" db="EMBL/GenBank/DDBJ databases">
        <title>Complete genome of Arcanobacterium canis strain DSM 25104 isolated in 2010 from a canine otitis externa in Germany.</title>
        <authorList>
            <person name="Borowiak M."/>
            <person name="Kreitlow A."/>
            <person name="Malorny B."/>
            <person name="Laemmler C."/>
            <person name="Prenger-Berninghoff E."/>
            <person name="Ploetz M."/>
            <person name="Abdulmawjood A."/>
        </authorList>
    </citation>
    <scope>NUCLEOTIDE SEQUENCE [LARGE SCALE GENOMIC DNA]</scope>
    <source>
        <strain evidence="1 2">DSM 25104</strain>
    </source>
</reference>
<dbReference type="InterPro" id="IPR017853">
    <property type="entry name" value="GH"/>
</dbReference>
<dbReference type="SUPFAM" id="SSF51445">
    <property type="entry name" value="(Trans)glycosidases"/>
    <property type="match status" value="1"/>
</dbReference>
<dbReference type="EMBL" id="CP121208">
    <property type="protein sequence ID" value="WFM82977.1"/>
    <property type="molecule type" value="Genomic_DNA"/>
</dbReference>
<keyword evidence="2" id="KW-1185">Reference proteome</keyword>
<evidence type="ECO:0000313" key="1">
    <source>
        <dbReference type="EMBL" id="WFM82977.1"/>
    </source>
</evidence>
<sequence>MKFGVNYTPRRGWFHSWLEFDASAVAEDLDAIASLGIDHIRIFPLWPILQPNRTLIRERAIEDVATVVRLAHERGMETLVDVLNGHLSSFDYLPSWVSAWHLRNIFADPDAISGERELVRALATRLSHEAGAMGLSLGNEFIQFAASRHPFQHQITTAQAHAWLSDLLTTAKTVWPSGTHVHTHDDDLWFDPTQPFDPASAVTLGDQTTVHSWVFGRVGPRFGAGAPELDWFSRYLTELAAGWSADVERPVWLQEIGSPSNYVPPQEAARFLTANVDRLMGAHGGGISPHLRAITWWCSHDVSRSLADFPELEYTLGLFDSDGNLKPIGAAYKSAIEQWGSTVPQDVVRPTLELEVAPNQRDLTDARGEFFDSWMASALNGDVPRIVITQ</sequence>
<proteinExistence type="predicted"/>
<accession>A0ABY8FXA0</accession>
<organism evidence="1 2">
    <name type="scientific">Arcanobacterium canis</name>
    <dbReference type="NCBI Taxonomy" id="999183"/>
    <lineage>
        <taxon>Bacteria</taxon>
        <taxon>Bacillati</taxon>
        <taxon>Actinomycetota</taxon>
        <taxon>Actinomycetes</taxon>
        <taxon>Actinomycetales</taxon>
        <taxon>Actinomycetaceae</taxon>
        <taxon>Arcanobacterium</taxon>
    </lineage>
</organism>
<dbReference type="RefSeq" id="WP_278012403.1">
    <property type="nucleotide sequence ID" value="NZ_CP121208.1"/>
</dbReference>